<gene>
    <name evidence="2" type="ORF">HMPREF0724_13097</name>
</gene>
<dbReference type="Proteomes" id="UP000004245">
    <property type="component" value="Unassembled WGS sequence"/>
</dbReference>
<dbReference type="GO" id="GO:0008610">
    <property type="term" value="P:lipid biosynthetic process"/>
    <property type="evidence" value="ECO:0007669"/>
    <property type="project" value="UniProtKB-ARBA"/>
</dbReference>
<evidence type="ECO:0000313" key="2">
    <source>
        <dbReference type="EMBL" id="EGD23280.1"/>
    </source>
</evidence>
<evidence type="ECO:0000259" key="1">
    <source>
        <dbReference type="Pfam" id="PF00668"/>
    </source>
</evidence>
<reference evidence="2" key="1">
    <citation type="submission" date="2011-01" db="EMBL/GenBank/DDBJ databases">
        <authorList>
            <person name="Muzny D."/>
            <person name="Qin X."/>
            <person name="Buhay C."/>
            <person name="Dugan-Rocha S."/>
            <person name="Ding Y."/>
            <person name="Chen G."/>
            <person name="Hawes A."/>
            <person name="Holder M."/>
            <person name="Jhangiani S."/>
            <person name="Johnson A."/>
            <person name="Khan Z."/>
            <person name="Li Z."/>
            <person name="Liu W."/>
            <person name="Liu X."/>
            <person name="Perez L."/>
            <person name="Shen H."/>
            <person name="Wang Q."/>
            <person name="Watt J."/>
            <person name="Xi L."/>
            <person name="Xin Y."/>
            <person name="Zhou J."/>
            <person name="Deng J."/>
            <person name="Jiang H."/>
            <person name="Liu Y."/>
            <person name="Qu J."/>
            <person name="Song X.-Z."/>
            <person name="Zhang L."/>
            <person name="Villasana D."/>
            <person name="Johnson A."/>
            <person name="Liu J."/>
            <person name="Liyanage D."/>
            <person name="Lorensuhewa L."/>
            <person name="Robinson T."/>
            <person name="Song A."/>
            <person name="Song B.-B."/>
            <person name="Dinh H."/>
            <person name="Thornton R."/>
            <person name="Coyle M."/>
            <person name="Francisco L."/>
            <person name="Jackson L."/>
            <person name="Javaid M."/>
            <person name="Korchina V."/>
            <person name="Kovar C."/>
            <person name="Mata R."/>
            <person name="Mathew T."/>
            <person name="Ngo R."/>
            <person name="Nguyen L."/>
            <person name="Nguyen N."/>
            <person name="Okwuonu G."/>
            <person name="Ongeri F."/>
            <person name="Pham C."/>
            <person name="Simmons D."/>
            <person name="Wilczek-Boney K."/>
            <person name="Hale W."/>
            <person name="Jakkamsetti A."/>
            <person name="Pham P."/>
            <person name="Ruth R."/>
            <person name="San Lucas F."/>
            <person name="Warren J."/>
            <person name="Zhang J."/>
            <person name="Zhao Z."/>
            <person name="Zhou C."/>
            <person name="Zhu D."/>
            <person name="Lee S."/>
            <person name="Bess C."/>
            <person name="Blankenburg K."/>
            <person name="Forbes L."/>
            <person name="Fu Q."/>
            <person name="Gubbala S."/>
            <person name="Hirani K."/>
            <person name="Jayaseelan J.C."/>
            <person name="Lara F."/>
            <person name="Munidasa M."/>
            <person name="Palculict T."/>
            <person name="Patil S."/>
            <person name="Pu L.-L."/>
            <person name="Saada N."/>
            <person name="Tang L."/>
            <person name="Weissenberger G."/>
            <person name="Zhu Y."/>
            <person name="Hemphill L."/>
            <person name="Shang Y."/>
            <person name="Youmans B."/>
            <person name="Ayvaz T."/>
            <person name="Ross M."/>
            <person name="Santibanez J."/>
            <person name="Aqrawi P."/>
            <person name="Gross S."/>
            <person name="Joshi V."/>
            <person name="Fowler G."/>
            <person name="Nazareth L."/>
            <person name="Reid J."/>
            <person name="Worley K."/>
            <person name="Petrosino J."/>
            <person name="Highlander S."/>
            <person name="Gibbs R."/>
        </authorList>
    </citation>
    <scope>NUCLEOTIDE SEQUENCE [LARGE SCALE GENOMIC DNA]</scope>
    <source>
        <strain evidence="2">ATCC 33707</strain>
    </source>
</reference>
<name>E9T368_RHOHA</name>
<comment type="caution">
    <text evidence="2">The sequence shown here is derived from an EMBL/GenBank/DDBJ whole genome shotgun (WGS) entry which is preliminary data.</text>
</comment>
<protein>
    <submittedName>
        <fullName evidence="2">Condensation domain protein</fullName>
    </submittedName>
</protein>
<dbReference type="GO" id="GO:0003824">
    <property type="term" value="F:catalytic activity"/>
    <property type="evidence" value="ECO:0007669"/>
    <property type="project" value="InterPro"/>
</dbReference>
<keyword evidence="3" id="KW-1185">Reference proteome</keyword>
<sequence>MTIFTAATATGQETGFSTMEFTELADYAISPGMLTEWLPEATTGWVDDGRPASYIHEAHLRRTADGTHDDGRESWLGAAFRIPGELDHDAFRTAVGMWIERHEPLRTHAALGHDGRITRRTIDPAGIELNEVRHEFEFDADTVYERVHDLFDELTSPHRWPAYLFVTLEHSDPTPECTVFFAADHSIIDGLSMVLVAHEITSLYTEALTGRPSLLVPAGSYIDFGTEERAAASAIDRTHPAVECWRAAFERSKGRLSDFPLDLGPRPAERIAQRAVSEWVFDAGQAAAFNTACHRAGQNFFAGVLACLAQSAAELSGDTMFRTVTPVHTRNDPHWATSLGWFVGLAPIEFDIAGAADFAEAAARASAAISLTKPAAKVPFARVEEILGTPIRPRFVVSFMDVRFVPMAQQWPEIHARALRSRHYTHDVYVWVNRTPHGLNISARFPGTDTATESVMLFLHRARRAMLDVVAASEPVRANMPTAVASTGATTDQ</sequence>
<dbReference type="EMBL" id="ADNW02000013">
    <property type="protein sequence ID" value="EGD23280.1"/>
    <property type="molecule type" value="Genomic_DNA"/>
</dbReference>
<dbReference type="STRING" id="43767.A6I91_04555"/>
<evidence type="ECO:0000313" key="3">
    <source>
        <dbReference type="Proteomes" id="UP000004245"/>
    </source>
</evidence>
<dbReference type="InterPro" id="IPR001242">
    <property type="entry name" value="Condensation_dom"/>
</dbReference>
<dbReference type="InterPro" id="IPR023213">
    <property type="entry name" value="CAT-like_dom_sf"/>
</dbReference>
<dbReference type="SUPFAM" id="SSF52777">
    <property type="entry name" value="CoA-dependent acyltransferases"/>
    <property type="match status" value="2"/>
</dbReference>
<organism evidence="2 3">
    <name type="scientific">Prescottella equi ATCC 33707</name>
    <dbReference type="NCBI Taxonomy" id="525370"/>
    <lineage>
        <taxon>Bacteria</taxon>
        <taxon>Bacillati</taxon>
        <taxon>Actinomycetota</taxon>
        <taxon>Actinomycetes</taxon>
        <taxon>Mycobacteriales</taxon>
        <taxon>Nocardiaceae</taxon>
        <taxon>Prescottella</taxon>
    </lineage>
</organism>
<accession>E9T368</accession>
<dbReference type="Pfam" id="PF00668">
    <property type="entry name" value="Condensation"/>
    <property type="match status" value="1"/>
</dbReference>
<feature type="domain" description="Condensation" evidence="1">
    <location>
        <begin position="77"/>
        <end position="389"/>
    </location>
</feature>
<dbReference type="HOGENOM" id="CLU_034647_1_0_11"/>
<dbReference type="Gene3D" id="3.30.559.10">
    <property type="entry name" value="Chloramphenicol acetyltransferase-like domain"/>
    <property type="match status" value="1"/>
</dbReference>
<proteinExistence type="predicted"/>
<dbReference type="AlphaFoldDB" id="E9T368"/>
<dbReference type="Gene3D" id="3.30.559.30">
    <property type="entry name" value="Nonribosomal peptide synthetase, condensation domain"/>
    <property type="match status" value="1"/>
</dbReference>